<dbReference type="Proteomes" id="UP000593579">
    <property type="component" value="Unassembled WGS sequence"/>
</dbReference>
<dbReference type="Gene3D" id="3.30.465.10">
    <property type="match status" value="1"/>
</dbReference>
<gene>
    <name evidence="1" type="ORF">Gogos_007143</name>
</gene>
<organism evidence="1 2">
    <name type="scientific">Gossypium gossypioides</name>
    <name type="common">Mexican cotton</name>
    <name type="synonym">Selera gossypioides</name>
    <dbReference type="NCBI Taxonomy" id="34282"/>
    <lineage>
        <taxon>Eukaryota</taxon>
        <taxon>Viridiplantae</taxon>
        <taxon>Streptophyta</taxon>
        <taxon>Embryophyta</taxon>
        <taxon>Tracheophyta</taxon>
        <taxon>Spermatophyta</taxon>
        <taxon>Magnoliopsida</taxon>
        <taxon>eudicotyledons</taxon>
        <taxon>Gunneridae</taxon>
        <taxon>Pentapetalae</taxon>
        <taxon>rosids</taxon>
        <taxon>malvids</taxon>
        <taxon>Malvales</taxon>
        <taxon>Malvaceae</taxon>
        <taxon>Malvoideae</taxon>
        <taxon>Gossypium</taxon>
    </lineage>
</organism>
<dbReference type="Gene3D" id="3.40.462.20">
    <property type="match status" value="1"/>
</dbReference>
<dbReference type="InterPro" id="IPR016169">
    <property type="entry name" value="FAD-bd_PCMH_sub2"/>
</dbReference>
<dbReference type="InterPro" id="IPR036318">
    <property type="entry name" value="FAD-bd_PCMH-like_sf"/>
</dbReference>
<dbReference type="PANTHER" id="PTHR32448">
    <property type="entry name" value="OS08G0158400 PROTEIN"/>
    <property type="match status" value="1"/>
</dbReference>
<sequence length="99" mass="11636">MGEDLFWAIRGGGGGSFGIVLAWKLKLVPVPANVTDLLFIHELRRRGEWTKQNSQVWYLWLLEAKWKRFLRLNLHILIELAISTASYTWWTGKKRKIKL</sequence>
<accession>A0A7J9C7Z5</accession>
<dbReference type="SUPFAM" id="SSF56176">
    <property type="entry name" value="FAD-binding/transporter-associated domain-like"/>
    <property type="match status" value="1"/>
</dbReference>
<reference evidence="1 2" key="1">
    <citation type="journal article" date="2019" name="Genome Biol. Evol.">
        <title>Insights into the evolution of the New World diploid cottons (Gossypium, subgenus Houzingenia) based on genome sequencing.</title>
        <authorList>
            <person name="Grover C.E."/>
            <person name="Arick M.A. 2nd"/>
            <person name="Thrash A."/>
            <person name="Conover J.L."/>
            <person name="Sanders W.S."/>
            <person name="Peterson D.G."/>
            <person name="Frelichowski J.E."/>
            <person name="Scheffler J.A."/>
            <person name="Scheffler B.E."/>
            <person name="Wendel J.F."/>
        </authorList>
    </citation>
    <scope>NUCLEOTIDE SEQUENCE [LARGE SCALE GENOMIC DNA]</scope>
    <source>
        <strain evidence="1">5</strain>
        <tissue evidence="1">Leaf</tissue>
    </source>
</reference>
<keyword evidence="2" id="KW-1185">Reference proteome</keyword>
<comment type="caution">
    <text evidence="1">The sequence shown here is derived from an EMBL/GenBank/DDBJ whole genome shotgun (WGS) entry which is preliminary data.</text>
</comment>
<dbReference type="OrthoDB" id="1429686at2759"/>
<dbReference type="GO" id="GO:0050660">
    <property type="term" value="F:flavin adenine dinucleotide binding"/>
    <property type="evidence" value="ECO:0007669"/>
    <property type="project" value="InterPro"/>
</dbReference>
<name>A0A7J9C7Z5_GOSGO</name>
<evidence type="ECO:0000313" key="1">
    <source>
        <dbReference type="EMBL" id="MBA0744528.1"/>
    </source>
</evidence>
<evidence type="ECO:0000313" key="2">
    <source>
        <dbReference type="Proteomes" id="UP000593579"/>
    </source>
</evidence>
<proteinExistence type="predicted"/>
<protein>
    <submittedName>
        <fullName evidence="1">Uncharacterized protein</fullName>
    </submittedName>
</protein>
<dbReference type="AlphaFoldDB" id="A0A7J9C7Z5"/>
<dbReference type="EMBL" id="JABEZY010000008">
    <property type="protein sequence ID" value="MBA0744528.1"/>
    <property type="molecule type" value="Genomic_DNA"/>
</dbReference>